<name>A0A6D2I9Q9_9BRAS</name>
<keyword evidence="2" id="KW-1185">Reference proteome</keyword>
<dbReference type="Proteomes" id="UP000467841">
    <property type="component" value="Unassembled WGS sequence"/>
</dbReference>
<protein>
    <submittedName>
        <fullName evidence="1">Uncharacterized protein</fullName>
    </submittedName>
</protein>
<dbReference type="EMBL" id="CACVBM020000665">
    <property type="protein sequence ID" value="CAA7021883.1"/>
    <property type="molecule type" value="Genomic_DNA"/>
</dbReference>
<sequence>MSTGLNPTVVIQFDCKSLIVSQPPDYFSLLRQTVLYEITEIKPFSTLANRSPFDPRSASIAIGISSRRMLVDGCRAQLVEWPFRAPVVRRGEALRRRRLEIQFDWGAKQPRRLYDSS</sequence>
<proteinExistence type="predicted"/>
<comment type="caution">
    <text evidence="1">The sequence shown here is derived from an EMBL/GenBank/DDBJ whole genome shotgun (WGS) entry which is preliminary data.</text>
</comment>
<dbReference type="AlphaFoldDB" id="A0A6D2I9Q9"/>
<accession>A0A6D2I9Q9</accession>
<reference evidence="1" key="1">
    <citation type="submission" date="2020-01" db="EMBL/GenBank/DDBJ databases">
        <authorList>
            <person name="Mishra B."/>
        </authorList>
    </citation>
    <scope>NUCLEOTIDE SEQUENCE [LARGE SCALE GENOMIC DNA]</scope>
</reference>
<evidence type="ECO:0000313" key="2">
    <source>
        <dbReference type="Proteomes" id="UP000467841"/>
    </source>
</evidence>
<gene>
    <name evidence="1" type="ORF">MERR_LOCUS9118</name>
</gene>
<organism evidence="1 2">
    <name type="scientific">Microthlaspi erraticum</name>
    <dbReference type="NCBI Taxonomy" id="1685480"/>
    <lineage>
        <taxon>Eukaryota</taxon>
        <taxon>Viridiplantae</taxon>
        <taxon>Streptophyta</taxon>
        <taxon>Embryophyta</taxon>
        <taxon>Tracheophyta</taxon>
        <taxon>Spermatophyta</taxon>
        <taxon>Magnoliopsida</taxon>
        <taxon>eudicotyledons</taxon>
        <taxon>Gunneridae</taxon>
        <taxon>Pentapetalae</taxon>
        <taxon>rosids</taxon>
        <taxon>malvids</taxon>
        <taxon>Brassicales</taxon>
        <taxon>Brassicaceae</taxon>
        <taxon>Coluteocarpeae</taxon>
        <taxon>Microthlaspi</taxon>
    </lineage>
</organism>
<evidence type="ECO:0000313" key="1">
    <source>
        <dbReference type="EMBL" id="CAA7021883.1"/>
    </source>
</evidence>